<accession>A0A7K0G751</accession>
<reference evidence="2" key="1">
    <citation type="submission" date="2019-08" db="EMBL/GenBank/DDBJ databases">
        <title>Arthrobacter sp. nov., isolated from plateau pika and Tibetan wild ass.</title>
        <authorList>
            <person name="Ge Y."/>
        </authorList>
    </citation>
    <scope>NUCLEOTIDE SEQUENCE [LARGE SCALE GENOMIC DNA]</scope>
    <source>
        <strain evidence="2">HF-1365</strain>
    </source>
</reference>
<evidence type="ECO:0000313" key="1">
    <source>
        <dbReference type="EMBL" id="MRX79628.1"/>
    </source>
</evidence>
<dbReference type="Proteomes" id="UP000470010">
    <property type="component" value="Unassembled WGS sequence"/>
</dbReference>
<dbReference type="EMBL" id="VTFZ01000002">
    <property type="protein sequence ID" value="MRX79628.1"/>
    <property type="molecule type" value="Genomic_DNA"/>
</dbReference>
<protein>
    <submittedName>
        <fullName evidence="1">Uncharacterized protein</fullName>
    </submittedName>
</protein>
<proteinExistence type="predicted"/>
<dbReference type="AlphaFoldDB" id="A0A7K0G751"/>
<organism evidence="1 2">
    <name type="scientific">Enorma shizhengliae</name>
    <dbReference type="NCBI Taxonomy" id="2606615"/>
    <lineage>
        <taxon>Bacteria</taxon>
        <taxon>Bacillati</taxon>
        <taxon>Actinomycetota</taxon>
        <taxon>Coriobacteriia</taxon>
        <taxon>Coriobacteriales</taxon>
        <taxon>Coriobacteriaceae</taxon>
        <taxon>Enorma</taxon>
    </lineage>
</organism>
<name>A0A7K0G751_9ACTN</name>
<keyword evidence="2" id="KW-1185">Reference proteome</keyword>
<sequence length="101" mass="11640">MNHSAADIGAMCELEDYSHFRAELVEISPQSFTLEELKEILGDMIRSKVALEDSMREHFATLGEAEQTELLDMLGSSGCKDRDWWYWMLMDGPVHREFPTI</sequence>
<comment type="caution">
    <text evidence="1">The sequence shown here is derived from an EMBL/GenBank/DDBJ whole genome shotgun (WGS) entry which is preliminary data.</text>
</comment>
<gene>
    <name evidence="1" type="ORF">GJE22_03260</name>
</gene>
<evidence type="ECO:0000313" key="2">
    <source>
        <dbReference type="Proteomes" id="UP000470010"/>
    </source>
</evidence>
<dbReference type="RefSeq" id="WP_144687794.1">
    <property type="nucleotide sequence ID" value="NZ_VLLQ01000002.1"/>
</dbReference>